<organism evidence="8 9">
    <name type="scientific">Candidatus Mediterraneibacter stercorigallinarum</name>
    <dbReference type="NCBI Taxonomy" id="2838686"/>
    <lineage>
        <taxon>Bacteria</taxon>
        <taxon>Bacillati</taxon>
        <taxon>Bacillota</taxon>
        <taxon>Clostridia</taxon>
        <taxon>Lachnospirales</taxon>
        <taxon>Lachnospiraceae</taxon>
        <taxon>Mediterraneibacter</taxon>
    </lineage>
</organism>
<dbReference type="InterPro" id="IPR032819">
    <property type="entry name" value="TruB_C"/>
</dbReference>
<comment type="function">
    <text evidence="5">Responsible for synthesis of pseudouridine from uracil-55 in the psi GC loop of transfer RNAs.</text>
</comment>
<evidence type="ECO:0000256" key="4">
    <source>
        <dbReference type="ARBA" id="ARBA00023235"/>
    </source>
</evidence>
<dbReference type="NCBIfam" id="TIGR00431">
    <property type="entry name" value="TruB"/>
    <property type="match status" value="1"/>
</dbReference>
<evidence type="ECO:0000313" key="8">
    <source>
        <dbReference type="EMBL" id="HIZ14181.1"/>
    </source>
</evidence>
<dbReference type="HAMAP" id="MF_01080">
    <property type="entry name" value="TruB_bact"/>
    <property type="match status" value="1"/>
</dbReference>
<feature type="active site" description="Nucleophile" evidence="5">
    <location>
        <position position="39"/>
    </location>
</feature>
<dbReference type="PANTHER" id="PTHR13767:SF2">
    <property type="entry name" value="PSEUDOURIDYLATE SYNTHASE TRUB1"/>
    <property type="match status" value="1"/>
</dbReference>
<dbReference type="EMBL" id="DXCD01000249">
    <property type="protein sequence ID" value="HIZ14181.1"/>
    <property type="molecule type" value="Genomic_DNA"/>
</dbReference>
<dbReference type="Proteomes" id="UP000824017">
    <property type="component" value="Unassembled WGS sequence"/>
</dbReference>
<keyword evidence="3 5" id="KW-0819">tRNA processing</keyword>
<comment type="caution">
    <text evidence="8">The sequence shown here is derived from an EMBL/GenBank/DDBJ whole genome shotgun (WGS) entry which is preliminary data.</text>
</comment>
<dbReference type="PANTHER" id="PTHR13767">
    <property type="entry name" value="TRNA-PSEUDOURIDINE SYNTHASE"/>
    <property type="match status" value="1"/>
</dbReference>
<dbReference type="Pfam" id="PF16198">
    <property type="entry name" value="TruB_C_2"/>
    <property type="match status" value="1"/>
</dbReference>
<dbReference type="InterPro" id="IPR014780">
    <property type="entry name" value="tRNA_psdUridine_synth_TruB"/>
</dbReference>
<evidence type="ECO:0000256" key="5">
    <source>
        <dbReference type="HAMAP-Rule" id="MF_01080"/>
    </source>
</evidence>
<accession>A0A9D2DBV8</accession>
<dbReference type="GO" id="GO:0031119">
    <property type="term" value="P:tRNA pseudouridine synthesis"/>
    <property type="evidence" value="ECO:0007669"/>
    <property type="project" value="UniProtKB-UniRule"/>
</dbReference>
<proteinExistence type="inferred from homology"/>
<evidence type="ECO:0000259" key="6">
    <source>
        <dbReference type="Pfam" id="PF01509"/>
    </source>
</evidence>
<reference evidence="8" key="1">
    <citation type="journal article" date="2021" name="PeerJ">
        <title>Extensive microbial diversity within the chicken gut microbiome revealed by metagenomics and culture.</title>
        <authorList>
            <person name="Gilroy R."/>
            <person name="Ravi A."/>
            <person name="Getino M."/>
            <person name="Pursley I."/>
            <person name="Horton D.L."/>
            <person name="Alikhan N.F."/>
            <person name="Baker D."/>
            <person name="Gharbi K."/>
            <person name="Hall N."/>
            <person name="Watson M."/>
            <person name="Adriaenssens E.M."/>
            <person name="Foster-Nyarko E."/>
            <person name="Jarju S."/>
            <person name="Secka A."/>
            <person name="Antonio M."/>
            <person name="Oren A."/>
            <person name="Chaudhuri R.R."/>
            <person name="La Ragione R."/>
            <person name="Hildebrand F."/>
            <person name="Pallen M.J."/>
        </authorList>
    </citation>
    <scope>NUCLEOTIDE SEQUENCE</scope>
    <source>
        <strain evidence="8">ChiGjej1B1-13045</strain>
    </source>
</reference>
<dbReference type="Pfam" id="PF01509">
    <property type="entry name" value="TruB_N"/>
    <property type="match status" value="1"/>
</dbReference>
<evidence type="ECO:0000313" key="9">
    <source>
        <dbReference type="Proteomes" id="UP000824017"/>
    </source>
</evidence>
<dbReference type="EC" id="5.4.99.25" evidence="5"/>
<dbReference type="Gene3D" id="3.30.2350.10">
    <property type="entry name" value="Pseudouridine synthase"/>
    <property type="match status" value="1"/>
</dbReference>
<evidence type="ECO:0000256" key="1">
    <source>
        <dbReference type="ARBA" id="ARBA00000385"/>
    </source>
</evidence>
<name>A0A9D2DBV8_9FIRM</name>
<keyword evidence="4 5" id="KW-0413">Isomerase</keyword>
<comment type="catalytic activity">
    <reaction evidence="1 5">
        <text>uridine(55) in tRNA = pseudouridine(55) in tRNA</text>
        <dbReference type="Rhea" id="RHEA:42532"/>
        <dbReference type="Rhea" id="RHEA-COMP:10101"/>
        <dbReference type="Rhea" id="RHEA-COMP:10102"/>
        <dbReference type="ChEBI" id="CHEBI:65314"/>
        <dbReference type="ChEBI" id="CHEBI:65315"/>
        <dbReference type="EC" id="5.4.99.25"/>
    </reaction>
</comment>
<dbReference type="GO" id="GO:0160148">
    <property type="term" value="F:tRNA pseudouridine(55) synthase activity"/>
    <property type="evidence" value="ECO:0007669"/>
    <property type="project" value="UniProtKB-EC"/>
</dbReference>
<dbReference type="InterPro" id="IPR002501">
    <property type="entry name" value="PsdUridine_synth_N"/>
</dbReference>
<dbReference type="InterPro" id="IPR020103">
    <property type="entry name" value="PsdUridine_synth_cat_dom_sf"/>
</dbReference>
<dbReference type="SUPFAM" id="SSF55120">
    <property type="entry name" value="Pseudouridine synthase"/>
    <property type="match status" value="1"/>
</dbReference>
<protein>
    <recommendedName>
        <fullName evidence="5">tRNA pseudouridine synthase B</fullName>
        <ecNumber evidence="5">5.4.99.25</ecNumber>
    </recommendedName>
    <alternativeName>
        <fullName evidence="5">tRNA pseudouridine(55) synthase</fullName>
        <shortName evidence="5">Psi55 synthase</shortName>
    </alternativeName>
    <alternativeName>
        <fullName evidence="5">tRNA pseudouridylate synthase</fullName>
    </alternativeName>
    <alternativeName>
        <fullName evidence="5">tRNA-uridine isomerase</fullName>
    </alternativeName>
</protein>
<comment type="similarity">
    <text evidence="2 5">Belongs to the pseudouridine synthase TruB family. Type 1 subfamily.</text>
</comment>
<evidence type="ECO:0000256" key="2">
    <source>
        <dbReference type="ARBA" id="ARBA00005642"/>
    </source>
</evidence>
<dbReference type="AlphaFoldDB" id="A0A9D2DBV8"/>
<dbReference type="CDD" id="cd02573">
    <property type="entry name" value="PseudoU_synth_EcTruB"/>
    <property type="match status" value="1"/>
</dbReference>
<evidence type="ECO:0000259" key="7">
    <source>
        <dbReference type="Pfam" id="PF16198"/>
    </source>
</evidence>
<feature type="domain" description="tRNA pseudouridylate synthase B C-terminal" evidence="7">
    <location>
        <begin position="173"/>
        <end position="230"/>
    </location>
</feature>
<dbReference type="GO" id="GO:1990481">
    <property type="term" value="P:mRNA pseudouridine synthesis"/>
    <property type="evidence" value="ECO:0007669"/>
    <property type="project" value="TreeGrafter"/>
</dbReference>
<gene>
    <name evidence="5 8" type="primary">truB</name>
    <name evidence="8" type="ORF">H9817_09695</name>
</gene>
<evidence type="ECO:0000256" key="3">
    <source>
        <dbReference type="ARBA" id="ARBA00022694"/>
    </source>
</evidence>
<sequence length="312" mass="35487">MINGILNIYKEKGYTSHDVVARLRGIVGQKKIGHTGTLDPDAEGVLPVCLGRATKVCDMLTDKDKTYEAVLLLGKTTDTQDITGTVLSERPVDGVTEEKAVNQIRSYIGEYDQTPPMYSALKVGGKKLYELAREGKTVERKSRRVMIYDIRIKEICLPRIRMEVECSKGTYIRTLCHDIGESLGVGGCMESLLRTRVGRFSVEDSLRLSEVEERAQSGELSKIMLPLDGVFSDLDQIILKEKYASLGYNGNPFLYRYVETQKAGSEEPHDAEQFRVYDIRGRFIGVYRYEKKRGQFRLEKMFLDQDELRRQS</sequence>
<dbReference type="GO" id="GO:0003723">
    <property type="term" value="F:RNA binding"/>
    <property type="evidence" value="ECO:0007669"/>
    <property type="project" value="InterPro"/>
</dbReference>
<feature type="domain" description="Pseudouridine synthase II N-terminal" evidence="6">
    <location>
        <begin position="24"/>
        <end position="172"/>
    </location>
</feature>
<reference evidence="8" key="2">
    <citation type="submission" date="2021-04" db="EMBL/GenBank/DDBJ databases">
        <authorList>
            <person name="Gilroy R."/>
        </authorList>
    </citation>
    <scope>NUCLEOTIDE SEQUENCE</scope>
    <source>
        <strain evidence="8">ChiGjej1B1-13045</strain>
    </source>
</reference>
<dbReference type="FunFam" id="3.30.2350.10:FF:000011">
    <property type="entry name" value="tRNA pseudouridine synthase B"/>
    <property type="match status" value="1"/>
</dbReference>